<name>A0A1A9WW83_9MUSC</name>
<sequence length="894" mass="104853">VLNEKKEQRQQLVNDVNERSSLVFLYLQPKSISYPNDVDLSVNIFLEHASCVITKLSDHSDLIIQTRTFESEKPTFSMIIKQDGTDDITSFSDAPIILTAYENRYEENMEENYRDAILQRVIVAQGYLDVLQFFTKKRCKSSVDVFLYPLDPSEYSRTYKMTWDVYSLMPLIKNVQFSNVIYLSFKSLYNIDEQILNNCNNLIAKLSWRSKVPNETNEYEVEFICKYTVFTKTIVGEQNLYYTWESLKNSSSFKSDHSLGIASGLTLSLHQLFDQILCTENVNFGFDSIDMYKDYALVCNSVHRFVLTDRMHIALEKLLICGRYDIIVEVFNEAQPKEILLEGFIDPSIFLYPEVTNCSFAVALRSPFAVTTQVAPEVVRQQRQNIDPKLQENTPFALIRICLKVPITEPAEDLLDVYNVIEMKRDIFNNCWLKMSSKPTCAITLDRKCQYSYKSFDDSILNLVDFITTNNISSVNEDKYFVCKQITNMANCILPLISCDFNIRQPTKTNMEFMLEQKWSNNETYQFYKFIYALELRNYDAAEEYLKILIYNEEQELFIDICKLYLNYIKNKIDKNFEDNIEENLLSALTPFCEISHPKFPVGWMLLYCVYKRHNYRAGMEYARWHYENLIKVSFIEINKMPKTRWEIFNDFKPTLQTEIANYFWKGITFLLNLGLYIFAQWLYEDIADQLPKIERYILEASFRLAIDQVDDFQIVKTFQMDSPQNAAKLNAFVYLVNGNIEYFRNPNGLSWVDNYASILSVRGLENISPLHLGVLRYAYFLLRQKKFEAAIYAFDFADDIPDVIRSVGKAKAFYYLDRLNEAEQQLALCTTYNIYYPSVWEHLALINLRLGKNYEALECWKYARLNPNIGINEDVLMELDKIDPKNIFLYVSP</sequence>
<dbReference type="GO" id="GO:0003341">
    <property type="term" value="P:cilium movement"/>
    <property type="evidence" value="ECO:0007669"/>
    <property type="project" value="TreeGrafter"/>
</dbReference>
<protein>
    <submittedName>
        <fullName evidence="3">Uncharacterized protein</fullName>
    </submittedName>
</protein>
<keyword evidence="4" id="KW-1185">Reference proteome</keyword>
<organism evidence="3 4">
    <name type="scientific">Glossina brevipalpis</name>
    <dbReference type="NCBI Taxonomy" id="37001"/>
    <lineage>
        <taxon>Eukaryota</taxon>
        <taxon>Metazoa</taxon>
        <taxon>Ecdysozoa</taxon>
        <taxon>Arthropoda</taxon>
        <taxon>Hexapoda</taxon>
        <taxon>Insecta</taxon>
        <taxon>Pterygota</taxon>
        <taxon>Neoptera</taxon>
        <taxon>Endopterygota</taxon>
        <taxon>Diptera</taxon>
        <taxon>Brachycera</taxon>
        <taxon>Muscomorpha</taxon>
        <taxon>Hippoboscoidea</taxon>
        <taxon>Glossinidae</taxon>
        <taxon>Glossina</taxon>
    </lineage>
</organism>
<dbReference type="SUPFAM" id="SSF48452">
    <property type="entry name" value="TPR-like"/>
    <property type="match status" value="1"/>
</dbReference>
<evidence type="ECO:0000313" key="3">
    <source>
        <dbReference type="EnsemblMetazoa" id="GBRI034744-PA"/>
    </source>
</evidence>
<dbReference type="PANTHER" id="PTHR44314">
    <property type="entry name" value="CILIA- AND FLAGELLA-ASSOCIATED PROTEIN 70"/>
    <property type="match status" value="1"/>
</dbReference>
<evidence type="ECO:0000256" key="2">
    <source>
        <dbReference type="ARBA" id="ARBA00022803"/>
    </source>
</evidence>
<reference evidence="3" key="2">
    <citation type="submission" date="2020-05" db="UniProtKB">
        <authorList>
            <consortium name="EnsemblMetazoa"/>
        </authorList>
    </citation>
    <scope>IDENTIFICATION</scope>
    <source>
        <strain evidence="3">IAEA</strain>
    </source>
</reference>
<dbReference type="PANTHER" id="PTHR44314:SF1">
    <property type="entry name" value="CILIA- AND FLAGELLA-ASSOCIATED PROTEIN 70"/>
    <property type="match status" value="1"/>
</dbReference>
<dbReference type="AlphaFoldDB" id="A0A1A9WW83"/>
<dbReference type="GO" id="GO:0031514">
    <property type="term" value="C:motile cilium"/>
    <property type="evidence" value="ECO:0007669"/>
    <property type="project" value="TreeGrafter"/>
</dbReference>
<keyword evidence="2" id="KW-0802">TPR repeat</keyword>
<dbReference type="EnsemblMetazoa" id="GBRI034744-RA">
    <property type="protein sequence ID" value="GBRI034744-PA"/>
    <property type="gene ID" value="GBRI034744"/>
</dbReference>
<dbReference type="GO" id="GO:0060271">
    <property type="term" value="P:cilium assembly"/>
    <property type="evidence" value="ECO:0007669"/>
    <property type="project" value="TreeGrafter"/>
</dbReference>
<dbReference type="InterPro" id="IPR011990">
    <property type="entry name" value="TPR-like_helical_dom_sf"/>
</dbReference>
<accession>A0A1A9WW83</accession>
<dbReference type="InterPro" id="IPR052628">
    <property type="entry name" value="CFAP70"/>
</dbReference>
<proteinExistence type="predicted"/>
<evidence type="ECO:0000256" key="1">
    <source>
        <dbReference type="ARBA" id="ARBA00022737"/>
    </source>
</evidence>
<dbReference type="VEuPathDB" id="VectorBase:GBRI034744"/>
<reference evidence="4" key="1">
    <citation type="submission" date="2014-03" db="EMBL/GenBank/DDBJ databases">
        <authorList>
            <person name="Aksoy S."/>
            <person name="Warren W."/>
            <person name="Wilson R.K."/>
        </authorList>
    </citation>
    <scope>NUCLEOTIDE SEQUENCE [LARGE SCALE GENOMIC DNA]</scope>
    <source>
        <strain evidence="4">IAEA</strain>
    </source>
</reference>
<dbReference type="GO" id="GO:0070062">
    <property type="term" value="C:extracellular exosome"/>
    <property type="evidence" value="ECO:0007669"/>
    <property type="project" value="TreeGrafter"/>
</dbReference>
<evidence type="ECO:0000313" key="4">
    <source>
        <dbReference type="Proteomes" id="UP000091820"/>
    </source>
</evidence>
<keyword evidence="1" id="KW-0677">Repeat</keyword>
<dbReference type="Proteomes" id="UP000091820">
    <property type="component" value="Unassembled WGS sequence"/>
</dbReference>
<dbReference type="Gene3D" id="1.25.40.10">
    <property type="entry name" value="Tetratricopeptide repeat domain"/>
    <property type="match status" value="1"/>
</dbReference>
<dbReference type="STRING" id="37001.A0A1A9WW83"/>